<proteinExistence type="inferred from homology"/>
<comment type="caution">
    <text evidence="6">The sequence shown here is derived from an EMBL/GenBank/DDBJ whole genome shotgun (WGS) entry which is preliminary data.</text>
</comment>
<name>A0ABV6KHB8_9BACI</name>
<evidence type="ECO:0000256" key="1">
    <source>
        <dbReference type="ARBA" id="ARBA00008520"/>
    </source>
</evidence>
<dbReference type="InterPro" id="IPR006059">
    <property type="entry name" value="SBP"/>
</dbReference>
<keyword evidence="7" id="KW-1185">Reference proteome</keyword>
<reference evidence="6 7" key="1">
    <citation type="submission" date="2024-09" db="EMBL/GenBank/DDBJ databases">
        <authorList>
            <person name="Sun Q."/>
            <person name="Mori K."/>
        </authorList>
    </citation>
    <scope>NUCLEOTIDE SEQUENCE [LARGE SCALE GENOMIC DNA]</scope>
    <source>
        <strain evidence="6 7">NCAIM B.02610</strain>
    </source>
</reference>
<keyword evidence="2" id="KW-0813">Transport</keyword>
<keyword evidence="3 5" id="KW-0732">Signal</keyword>
<evidence type="ECO:0000313" key="6">
    <source>
        <dbReference type="EMBL" id="MFC0471403.1"/>
    </source>
</evidence>
<dbReference type="EMBL" id="JBHLUX010000033">
    <property type="protein sequence ID" value="MFC0471403.1"/>
    <property type="molecule type" value="Genomic_DNA"/>
</dbReference>
<evidence type="ECO:0000313" key="7">
    <source>
        <dbReference type="Proteomes" id="UP001589838"/>
    </source>
</evidence>
<accession>A0ABV6KHB8</accession>
<feature type="chain" id="PRO_5046988023" evidence="5">
    <location>
        <begin position="29"/>
        <end position="457"/>
    </location>
</feature>
<dbReference type="Gene3D" id="3.40.190.10">
    <property type="entry name" value="Periplasmic binding protein-like II"/>
    <property type="match status" value="2"/>
</dbReference>
<dbReference type="RefSeq" id="WP_335961868.1">
    <property type="nucleotide sequence ID" value="NZ_JAXBLX010000021.1"/>
</dbReference>
<feature type="region of interest" description="Disordered" evidence="4">
    <location>
        <begin position="27"/>
        <end position="55"/>
    </location>
</feature>
<dbReference type="Proteomes" id="UP001589838">
    <property type="component" value="Unassembled WGS sequence"/>
</dbReference>
<dbReference type="PANTHER" id="PTHR30061">
    <property type="entry name" value="MALTOSE-BINDING PERIPLASMIC PROTEIN"/>
    <property type="match status" value="1"/>
</dbReference>
<gene>
    <name evidence="6" type="ORF">ACFFHM_13110</name>
</gene>
<evidence type="ECO:0000256" key="3">
    <source>
        <dbReference type="ARBA" id="ARBA00022729"/>
    </source>
</evidence>
<dbReference type="PANTHER" id="PTHR30061:SF50">
    <property type="entry name" value="MALTOSE_MALTODEXTRIN-BINDING PERIPLASMIC PROTEIN"/>
    <property type="match status" value="1"/>
</dbReference>
<sequence>MGKKYVKAAGMFLLLILLALSTACQSPAGSPNVETEKTSEQGTEETAKSEGQSEEQSLKLLIPNYYNEVEREQWAQVIDRFSELHPELDVTVETGDVRVESGSLTALLHSKVNTPDAILMNAGPSRISVLSDAELIRPLDEMYDENHWQDAVRPFAYNLIAGNEQIFEVPHMIDAIAHFYNKDVFEDHGVKVPETPDEYIDMLEKLAEVEGVDPITVGARNGYAIGWLFGVMIEAMAGTDKLEEILYEDGNWNDPEIVKVAEALVDWVDKGFIPKDAVTLQEADSKFKFLNKQAAIYTGGTYLITDLSQENLQDSVGFFMMPSLVGGKTARPTGGIGQSWVVPTDAKNVDSVEMWLNFILSPDYAEVVYSYSDYNFIIASSAAAEVEPVGDVLKSAAEDVKDGSGYNPSVFIGVETGESYFQNLQGLVGGLISPQEAMDNIEQGAQKDKEKGFQLKR</sequence>
<comment type="similarity">
    <text evidence="1">Belongs to the bacterial solute-binding protein 1 family.</text>
</comment>
<protein>
    <submittedName>
        <fullName evidence="6">ABC transporter substrate-binding protein</fullName>
    </submittedName>
</protein>
<evidence type="ECO:0000256" key="5">
    <source>
        <dbReference type="SAM" id="SignalP"/>
    </source>
</evidence>
<evidence type="ECO:0000256" key="2">
    <source>
        <dbReference type="ARBA" id="ARBA00022448"/>
    </source>
</evidence>
<dbReference type="PROSITE" id="PS51257">
    <property type="entry name" value="PROKAR_LIPOPROTEIN"/>
    <property type="match status" value="1"/>
</dbReference>
<organism evidence="6 7">
    <name type="scientific">Halalkalibacter kiskunsagensis</name>
    <dbReference type="NCBI Taxonomy" id="1548599"/>
    <lineage>
        <taxon>Bacteria</taxon>
        <taxon>Bacillati</taxon>
        <taxon>Bacillota</taxon>
        <taxon>Bacilli</taxon>
        <taxon>Bacillales</taxon>
        <taxon>Bacillaceae</taxon>
        <taxon>Halalkalibacter</taxon>
    </lineage>
</organism>
<dbReference type="Pfam" id="PF01547">
    <property type="entry name" value="SBP_bac_1"/>
    <property type="match status" value="1"/>
</dbReference>
<feature type="signal peptide" evidence="5">
    <location>
        <begin position="1"/>
        <end position="28"/>
    </location>
</feature>
<evidence type="ECO:0000256" key="4">
    <source>
        <dbReference type="SAM" id="MobiDB-lite"/>
    </source>
</evidence>
<dbReference type="SUPFAM" id="SSF53850">
    <property type="entry name" value="Periplasmic binding protein-like II"/>
    <property type="match status" value="1"/>
</dbReference>